<dbReference type="RefSeq" id="WP_040008508.1">
    <property type="nucleotide sequence ID" value="NZ_CP009574.1"/>
</dbReference>
<sequence>MSNQIKLPAYFKIKDKAFKVVHFSDFYAFVGMGHKQISEQEYHNLVKPKKAKTKAQLEAEKKAQEEAEKAKEGK</sequence>
<dbReference type="KEGG" id="frf:LO80_03255"/>
<proteinExistence type="predicted"/>
<protein>
    <submittedName>
        <fullName evidence="1">Uncharacterized protein</fullName>
    </submittedName>
</protein>
<evidence type="ECO:0000313" key="2">
    <source>
        <dbReference type="Proteomes" id="UP000029672"/>
    </source>
</evidence>
<dbReference type="EMBL" id="CP009574">
    <property type="protein sequence ID" value="AIT09085.1"/>
    <property type="molecule type" value="Genomic_DNA"/>
</dbReference>
<reference evidence="1 2" key="1">
    <citation type="submission" date="2014-10" db="EMBL/GenBank/DDBJ databases">
        <title>Whole genome sequence of Francisella endociliophora strain FSC1006, isolated from a laboratory culture of the marine ciliate Euplotes raikovi.</title>
        <authorList>
            <person name="Granberg M."/>
            <person name="Backman S."/>
            <person name="Lundmark E."/>
            <person name="Nilsson E."/>
            <person name="Karlsson E."/>
            <person name="Thelaus J."/>
            <person name="Ohrman C."/>
            <person name="Larkeryd A."/>
            <person name="Stenberg P."/>
        </authorList>
    </citation>
    <scope>NUCLEOTIDE SEQUENCE [LARGE SCALE GENOMIC DNA]</scope>
    <source>
        <strain evidence="1 2">FSC1006</strain>
    </source>
</reference>
<dbReference type="Proteomes" id="UP000029672">
    <property type="component" value="Chromosome"/>
</dbReference>
<dbReference type="AlphaFoldDB" id="A0A097ENE6"/>
<name>A0A097ENE6_9GAMM</name>
<evidence type="ECO:0000313" key="1">
    <source>
        <dbReference type="EMBL" id="AIT09085.1"/>
    </source>
</evidence>
<dbReference type="STRING" id="1547445.LO80_03255"/>
<keyword evidence="2" id="KW-1185">Reference proteome</keyword>
<dbReference type="HOGENOM" id="CLU_2682416_0_0_6"/>
<accession>A0A097ENE6</accession>
<organism evidence="1 2">
    <name type="scientific">Candidatus Francisella endociliophora</name>
    <dbReference type="NCBI Taxonomy" id="653937"/>
    <lineage>
        <taxon>Bacteria</taxon>
        <taxon>Pseudomonadati</taxon>
        <taxon>Pseudomonadota</taxon>
        <taxon>Gammaproteobacteria</taxon>
        <taxon>Thiotrichales</taxon>
        <taxon>Francisellaceae</taxon>
        <taxon>Francisella</taxon>
    </lineage>
</organism>
<gene>
    <name evidence="1" type="ORF">LO80_03255</name>
</gene>